<dbReference type="PANTHER" id="PTHR33481:SF1">
    <property type="entry name" value="ENDONUCLEASE_EXONUCLEASE_PHOSPHATASE DOMAIN-CONTAINING PROTEIN-RELATED"/>
    <property type="match status" value="1"/>
</dbReference>
<dbReference type="PROSITE" id="PS50879">
    <property type="entry name" value="RNASE_H_1"/>
    <property type="match status" value="1"/>
</dbReference>
<feature type="domain" description="Reverse transcriptase" evidence="1">
    <location>
        <begin position="1"/>
        <end position="217"/>
    </location>
</feature>
<dbReference type="InterPro" id="IPR002156">
    <property type="entry name" value="RNaseH_domain"/>
</dbReference>
<dbReference type="InterPro" id="IPR012337">
    <property type="entry name" value="RNaseH-like_sf"/>
</dbReference>
<dbReference type="InterPro" id="IPR000477">
    <property type="entry name" value="RT_dom"/>
</dbReference>
<dbReference type="InterPro" id="IPR036397">
    <property type="entry name" value="RNaseH_sf"/>
</dbReference>
<reference evidence="3" key="2">
    <citation type="submission" date="2016-06" db="EMBL/GenBank/DDBJ databases">
        <title>The genome of a short-lived fish provides insights into sex chromosome evolution and the genetic control of aging.</title>
        <authorList>
            <person name="Reichwald K."/>
            <person name="Felder M."/>
            <person name="Petzold A."/>
            <person name="Koch P."/>
            <person name="Groth M."/>
            <person name="Platzer M."/>
        </authorList>
    </citation>
    <scope>NUCLEOTIDE SEQUENCE</scope>
    <source>
        <tissue evidence="3">Brain</tissue>
    </source>
</reference>
<evidence type="ECO:0008006" key="4">
    <source>
        <dbReference type="Google" id="ProtNLM"/>
    </source>
</evidence>
<dbReference type="PANTHER" id="PTHR33481">
    <property type="entry name" value="REVERSE TRANSCRIPTASE"/>
    <property type="match status" value="1"/>
</dbReference>
<reference evidence="3" key="1">
    <citation type="submission" date="2016-05" db="EMBL/GenBank/DDBJ databases">
        <authorList>
            <person name="Lavstsen T."/>
            <person name="Jespersen J.S."/>
        </authorList>
    </citation>
    <scope>NUCLEOTIDE SEQUENCE</scope>
    <source>
        <tissue evidence="3">Brain</tissue>
    </source>
</reference>
<dbReference type="SUPFAM" id="SSF53098">
    <property type="entry name" value="Ribonuclease H-like"/>
    <property type="match status" value="1"/>
</dbReference>
<name>A0A1A8L2C0_9TELE</name>
<dbReference type="Gene3D" id="3.30.420.10">
    <property type="entry name" value="Ribonuclease H-like superfamily/Ribonuclease H"/>
    <property type="match status" value="1"/>
</dbReference>
<dbReference type="InterPro" id="IPR043502">
    <property type="entry name" value="DNA/RNA_pol_sf"/>
</dbReference>
<organism evidence="3">
    <name type="scientific">Nothobranchius pienaari</name>
    <dbReference type="NCBI Taxonomy" id="704102"/>
    <lineage>
        <taxon>Eukaryota</taxon>
        <taxon>Metazoa</taxon>
        <taxon>Chordata</taxon>
        <taxon>Craniata</taxon>
        <taxon>Vertebrata</taxon>
        <taxon>Euteleostomi</taxon>
        <taxon>Actinopterygii</taxon>
        <taxon>Neopterygii</taxon>
        <taxon>Teleostei</taxon>
        <taxon>Neoteleostei</taxon>
        <taxon>Acanthomorphata</taxon>
        <taxon>Ovalentaria</taxon>
        <taxon>Atherinomorphae</taxon>
        <taxon>Cyprinodontiformes</taxon>
        <taxon>Nothobranchiidae</taxon>
        <taxon>Nothobranchius</taxon>
    </lineage>
</organism>
<feature type="domain" description="RNase H type-1" evidence="2">
    <location>
        <begin position="425"/>
        <end position="557"/>
    </location>
</feature>
<dbReference type="GO" id="GO:0006259">
    <property type="term" value="P:DNA metabolic process"/>
    <property type="evidence" value="ECO:0007669"/>
    <property type="project" value="UniProtKB-ARBA"/>
</dbReference>
<gene>
    <name evidence="3" type="primary">CR847511.1</name>
</gene>
<accession>A0A1A8L2C0</accession>
<dbReference type="GO" id="GO:0003676">
    <property type="term" value="F:nucleic acid binding"/>
    <property type="evidence" value="ECO:0007669"/>
    <property type="project" value="InterPro"/>
</dbReference>
<evidence type="ECO:0000313" key="3">
    <source>
        <dbReference type="EMBL" id="SBR38945.1"/>
    </source>
</evidence>
<evidence type="ECO:0000259" key="1">
    <source>
        <dbReference type="PROSITE" id="PS50878"/>
    </source>
</evidence>
<dbReference type="Pfam" id="PF00075">
    <property type="entry name" value="RNase_H"/>
    <property type="match status" value="1"/>
</dbReference>
<proteinExistence type="predicted"/>
<dbReference type="AlphaFoldDB" id="A0A1A8L2C0"/>
<dbReference type="SUPFAM" id="SSF56672">
    <property type="entry name" value="DNA/RNA polymerases"/>
    <property type="match status" value="1"/>
</dbReference>
<dbReference type="GO" id="GO:0004523">
    <property type="term" value="F:RNA-DNA hybrid ribonuclease activity"/>
    <property type="evidence" value="ECO:0007669"/>
    <property type="project" value="InterPro"/>
</dbReference>
<dbReference type="Pfam" id="PF00078">
    <property type="entry name" value="RVT_1"/>
    <property type="match status" value="1"/>
</dbReference>
<dbReference type="CDD" id="cd01650">
    <property type="entry name" value="RT_nLTR_like"/>
    <property type="match status" value="1"/>
</dbReference>
<protein>
    <recommendedName>
        <fullName evidence="4">Reverse transcriptase domain-containing protein</fullName>
    </recommendedName>
</protein>
<dbReference type="CDD" id="cd09276">
    <property type="entry name" value="Rnase_HI_RT_non_LTR"/>
    <property type="match status" value="1"/>
</dbReference>
<sequence length="713" mass="82812">MFYIESKGYLSNYQSGFRRGRNTMDPVLCLEHEVRRAQINKESVVAVFFDIEKAYDTLWREGLLIKIKQMGIGGRMFKWIKNFLMGRQIQVRIGKILSEKFPVVNGTPQGSIVSPLLFSIMINDVFNGIKDGMGFSLFADDGAVWYRGKNLEFIVKKLQVAIDGVVEWSYRWGFKFSVDKTKTMFFTRKKVREDLKLELYSQGLERVRKFKFLGVWFDERLTWGVHIQSIMDKCKKVLNIMRCLVGSEWGADRKSMKAIYVGLIRSVLDYGCVAYTSAAKTTLLKLNSIQNQALRLCTGAFRTTPIAALQVEMGEMPIELRREQLALNYWANLRGQKDDHPTLDILKPCWEKEKKDTKSFGWMMIKKPVELKLVQFEISRRVPFPAIPPWILPEASVDLTLLERKNKDKSFILNSHAAQDYIDHYYNFVKLYTDASKDTADRVGVAFIVPEFRVAVKKRVSDGLSVYTGEMLAILLAVQWVEEHRPLFSVICSDSSSSLTSLRCSHSDSRPDVLIEIQQSLYRINMMGLTIRFLWIPAHCGIRGNEEVDTVAKEATISTSVQLVIPFCRKEVKSMIRQEMMKEWQKQWEKERRGRWLYKIQRRVGDMRNTGRSRREEVIVSRLRFGHTGLNNTLFIIGKHDTGTCVYCGEEETVGHVVLHCRKYQAERRKMIRILSRMKVKLDLIDLLRQNSKSDCFQVLFQFLKEIRVFGRI</sequence>
<evidence type="ECO:0000259" key="2">
    <source>
        <dbReference type="PROSITE" id="PS50879"/>
    </source>
</evidence>
<dbReference type="EMBL" id="HAEF01001563">
    <property type="protein sequence ID" value="SBR38945.1"/>
    <property type="molecule type" value="Transcribed_RNA"/>
</dbReference>
<dbReference type="PROSITE" id="PS50878">
    <property type="entry name" value="RT_POL"/>
    <property type="match status" value="1"/>
</dbReference>